<organism evidence="3">
    <name type="scientific">Onchocerca flexuosa</name>
    <dbReference type="NCBI Taxonomy" id="387005"/>
    <lineage>
        <taxon>Eukaryota</taxon>
        <taxon>Metazoa</taxon>
        <taxon>Ecdysozoa</taxon>
        <taxon>Nematoda</taxon>
        <taxon>Chromadorea</taxon>
        <taxon>Rhabditida</taxon>
        <taxon>Spirurina</taxon>
        <taxon>Spiruromorpha</taxon>
        <taxon>Filarioidea</taxon>
        <taxon>Onchocercidae</taxon>
        <taxon>Onchocerca</taxon>
    </lineage>
</organism>
<gene>
    <name evidence="1" type="ORF">OFLC_LOCUS15809</name>
</gene>
<dbReference type="WBParaSite" id="OFLC_0001582201-mRNA-1">
    <property type="protein sequence ID" value="OFLC_0001582201-mRNA-1"/>
    <property type="gene ID" value="OFLC_0001582201"/>
</dbReference>
<dbReference type="AlphaFoldDB" id="A0A183I7U7"/>
<dbReference type="EMBL" id="UZAJ01042936">
    <property type="protein sequence ID" value="VDP24013.1"/>
    <property type="molecule type" value="Genomic_DNA"/>
</dbReference>
<dbReference type="InterPro" id="IPR043504">
    <property type="entry name" value="Peptidase_S1_PA_chymotrypsin"/>
</dbReference>
<sequence>SFQGDSGGGLAVLGSTGQWSLLGVLSHGTDCEELRQGYPPKSQVYTDISLYAMDIDIFTGYDHRPCQSRSDLTQWDCLVGRFVEGGDVVCESVGGGT</sequence>
<reference evidence="3" key="1">
    <citation type="submission" date="2016-06" db="UniProtKB">
        <authorList>
            <consortium name="WormBaseParasite"/>
        </authorList>
    </citation>
    <scope>IDENTIFICATION</scope>
</reference>
<keyword evidence="2" id="KW-1185">Reference proteome</keyword>
<evidence type="ECO:0000313" key="3">
    <source>
        <dbReference type="WBParaSite" id="OFLC_0001582201-mRNA-1"/>
    </source>
</evidence>
<reference evidence="1 2" key="2">
    <citation type="submission" date="2018-11" db="EMBL/GenBank/DDBJ databases">
        <authorList>
            <consortium name="Pathogen Informatics"/>
        </authorList>
    </citation>
    <scope>NUCLEOTIDE SEQUENCE [LARGE SCALE GENOMIC DNA]</scope>
</reference>
<protein>
    <submittedName>
        <fullName evidence="3">Peptidase S1 domain-containing protein</fullName>
    </submittedName>
</protein>
<dbReference type="Gene3D" id="2.40.10.10">
    <property type="entry name" value="Trypsin-like serine proteases"/>
    <property type="match status" value="1"/>
</dbReference>
<proteinExistence type="predicted"/>
<evidence type="ECO:0000313" key="2">
    <source>
        <dbReference type="Proteomes" id="UP000267606"/>
    </source>
</evidence>
<dbReference type="STRING" id="387005.A0A183I7U7"/>
<dbReference type="SUPFAM" id="SSF50494">
    <property type="entry name" value="Trypsin-like serine proteases"/>
    <property type="match status" value="1"/>
</dbReference>
<evidence type="ECO:0000313" key="1">
    <source>
        <dbReference type="EMBL" id="VDP24013.1"/>
    </source>
</evidence>
<name>A0A183I7U7_9BILA</name>
<dbReference type="InterPro" id="IPR009003">
    <property type="entry name" value="Peptidase_S1_PA"/>
</dbReference>
<accession>A0A183I7U7</accession>
<dbReference type="Proteomes" id="UP000267606">
    <property type="component" value="Unassembled WGS sequence"/>
</dbReference>